<keyword evidence="1 5" id="KW-0378">Hydrolase</keyword>
<dbReference type="NCBIfam" id="TIGR01452">
    <property type="entry name" value="PGP_euk"/>
    <property type="match status" value="1"/>
</dbReference>
<evidence type="ECO:0000256" key="2">
    <source>
        <dbReference type="ARBA" id="ARBA00050247"/>
    </source>
</evidence>
<dbReference type="AlphaFoldDB" id="A0A162UWX9"/>
<dbReference type="GO" id="GO:0004035">
    <property type="term" value="F:alkaline phosphatase activity"/>
    <property type="evidence" value="ECO:0007669"/>
    <property type="project" value="UniProtKB-ARBA"/>
</dbReference>
<evidence type="ECO:0000256" key="5">
    <source>
        <dbReference type="PIRNR" id="PIRNR000915"/>
    </source>
</evidence>
<keyword evidence="8" id="KW-0479">Metal-binding</keyword>
<evidence type="ECO:0000313" key="10">
    <source>
        <dbReference type="Proteomes" id="UP000077315"/>
    </source>
</evidence>
<keyword evidence="8" id="KW-0460">Magnesium</keyword>
<feature type="active site" description="Proton donor" evidence="6">
    <location>
        <position position="26"/>
    </location>
</feature>
<dbReference type="GO" id="GO:0008967">
    <property type="term" value="F:phosphoglycolate phosphatase activity"/>
    <property type="evidence" value="ECO:0007669"/>
    <property type="project" value="TreeGrafter"/>
</dbReference>
<dbReference type="PANTHER" id="PTHR19288:SF46">
    <property type="entry name" value="HALOACID DEHALOGENASE-LIKE HYDROLASE DOMAIN-CONTAINING PROTEIN 2"/>
    <property type="match status" value="1"/>
</dbReference>
<dbReference type="NCBIfam" id="TIGR01460">
    <property type="entry name" value="HAD-SF-IIA"/>
    <property type="match status" value="1"/>
</dbReference>
<dbReference type="EMBL" id="KV440973">
    <property type="protein sequence ID" value="OAD78512.1"/>
    <property type="molecule type" value="Genomic_DNA"/>
</dbReference>
<feature type="active site" description="Nucleophile" evidence="6">
    <location>
        <position position="24"/>
    </location>
</feature>
<dbReference type="Gene3D" id="3.40.50.1000">
    <property type="entry name" value="HAD superfamily/HAD-like"/>
    <property type="match status" value="2"/>
</dbReference>
<evidence type="ECO:0000256" key="4">
    <source>
        <dbReference type="ARBA" id="ARBA00069197"/>
    </source>
</evidence>
<evidence type="ECO:0000256" key="1">
    <source>
        <dbReference type="ARBA" id="ARBA00022801"/>
    </source>
</evidence>
<comment type="cofactor">
    <cofactor evidence="8">
        <name>Mg(2+)</name>
        <dbReference type="ChEBI" id="CHEBI:18420"/>
    </cofactor>
    <text evidence="8">Divalent metal ions. Mg(2+) is the most effective.</text>
</comment>
<feature type="binding site" evidence="7">
    <location>
        <position position="217"/>
    </location>
    <ligand>
        <name>substrate</name>
    </ligand>
</feature>
<dbReference type="OrthoDB" id="413953at2759"/>
<accession>A0A162UWX9</accession>
<evidence type="ECO:0000256" key="3">
    <source>
        <dbReference type="ARBA" id="ARBA00066659"/>
    </source>
</evidence>
<dbReference type="Pfam" id="PF13344">
    <property type="entry name" value="Hydrolase_6"/>
    <property type="match status" value="1"/>
</dbReference>
<dbReference type="InterPro" id="IPR036412">
    <property type="entry name" value="HAD-like_sf"/>
</dbReference>
<dbReference type="FunFam" id="3.40.50.1000:FF:000039">
    <property type="entry name" value="Phosphoglycolate phosphatase"/>
    <property type="match status" value="1"/>
</dbReference>
<dbReference type="EC" id="3.1.3.41" evidence="3 5"/>
<evidence type="ECO:0000256" key="8">
    <source>
        <dbReference type="PIRSR" id="PIRSR000915-3"/>
    </source>
</evidence>
<dbReference type="PANTHER" id="PTHR19288">
    <property type="entry name" value="4-NITROPHENYLPHOSPHATASE-RELATED"/>
    <property type="match status" value="1"/>
</dbReference>
<protein>
    <recommendedName>
        <fullName evidence="4 5">4-nitrophenylphosphatase</fullName>
        <shortName evidence="5">PNPPase</shortName>
        <ecNumber evidence="3 5">3.1.3.41</ecNumber>
    </recommendedName>
</protein>
<dbReference type="RefSeq" id="XP_018296552.1">
    <property type="nucleotide sequence ID" value="XM_018428839.1"/>
</dbReference>
<keyword evidence="10" id="KW-1185">Reference proteome</keyword>
<dbReference type="Pfam" id="PF13242">
    <property type="entry name" value="Hydrolase_like"/>
    <property type="match status" value="1"/>
</dbReference>
<dbReference type="InterPro" id="IPR006357">
    <property type="entry name" value="HAD-SF_hydro_IIA"/>
</dbReference>
<evidence type="ECO:0000313" key="9">
    <source>
        <dbReference type="EMBL" id="OAD78512.1"/>
    </source>
</evidence>
<evidence type="ECO:0000256" key="7">
    <source>
        <dbReference type="PIRSR" id="PIRSR000915-2"/>
    </source>
</evidence>
<dbReference type="STRING" id="763407.A0A162UWX9"/>
<dbReference type="InterPro" id="IPR006349">
    <property type="entry name" value="PGP_euk"/>
</dbReference>
<evidence type="ECO:0000256" key="6">
    <source>
        <dbReference type="PIRSR" id="PIRSR000915-1"/>
    </source>
</evidence>
<dbReference type="GeneID" id="28989745"/>
<dbReference type="InParanoid" id="A0A162UWX9"/>
<reference evidence="10" key="1">
    <citation type="submission" date="2015-06" db="EMBL/GenBank/DDBJ databases">
        <title>Expansion of signal transduction pathways in fungi by whole-genome duplication.</title>
        <authorList>
            <consortium name="DOE Joint Genome Institute"/>
            <person name="Corrochano L.M."/>
            <person name="Kuo A."/>
            <person name="Marcet-Houben M."/>
            <person name="Polaino S."/>
            <person name="Salamov A."/>
            <person name="Villalobos J.M."/>
            <person name="Alvarez M.I."/>
            <person name="Avalos J."/>
            <person name="Benito E.P."/>
            <person name="Benoit I."/>
            <person name="Burger G."/>
            <person name="Camino L.P."/>
            <person name="Canovas D."/>
            <person name="Cerda-Olmedo E."/>
            <person name="Cheng J.-F."/>
            <person name="Dominguez A."/>
            <person name="Elias M."/>
            <person name="Eslava A.P."/>
            <person name="Glaser F."/>
            <person name="Grimwood J."/>
            <person name="Gutierrez G."/>
            <person name="Heitman J."/>
            <person name="Henrissat B."/>
            <person name="Iturriaga E.A."/>
            <person name="Lang B.F."/>
            <person name="Lavin J.L."/>
            <person name="Lee S."/>
            <person name="Li W."/>
            <person name="Lindquist E."/>
            <person name="Lopez-Garcia S."/>
            <person name="Luque E.M."/>
            <person name="Marcos A.T."/>
            <person name="Martin J."/>
            <person name="McCluskey K."/>
            <person name="Medina H.R."/>
            <person name="Miralles-Duran A."/>
            <person name="Miyazaki A."/>
            <person name="Munoz-Torres E."/>
            <person name="Oguiza J.A."/>
            <person name="Ohm R."/>
            <person name="Olmedo M."/>
            <person name="Orejas M."/>
            <person name="Ortiz-Castellanos L."/>
            <person name="Pisabarro A.G."/>
            <person name="Rodriguez-Romero J."/>
            <person name="Ruiz-Herrera J."/>
            <person name="Ruiz-Vazquez R."/>
            <person name="Sanz C."/>
            <person name="Schackwitz W."/>
            <person name="Schmutz J."/>
            <person name="Shahriari M."/>
            <person name="Shelest E."/>
            <person name="Silva-Franco F."/>
            <person name="Soanes D."/>
            <person name="Syed K."/>
            <person name="Tagua V.G."/>
            <person name="Talbot N.J."/>
            <person name="Thon M."/>
            <person name="De vries R.P."/>
            <person name="Wiebenga A."/>
            <person name="Yadav J.S."/>
            <person name="Braun E.L."/>
            <person name="Baker S."/>
            <person name="Garre V."/>
            <person name="Horwitz B."/>
            <person name="Torres-Martinez S."/>
            <person name="Idnurm A."/>
            <person name="Herrera-Estrella A."/>
            <person name="Gabaldon T."/>
            <person name="Grigoriev I.V."/>
        </authorList>
    </citation>
    <scope>NUCLEOTIDE SEQUENCE [LARGE SCALE GENOMIC DNA]</scope>
    <source>
        <strain evidence="10">NRRL 1555(-)</strain>
    </source>
</reference>
<comment type="catalytic activity">
    <reaction evidence="2 5">
        <text>4-nitrophenyl phosphate + H2O = 4-nitrophenol + phosphate + H(+)</text>
        <dbReference type="Rhea" id="RHEA:21664"/>
        <dbReference type="ChEBI" id="CHEBI:15377"/>
        <dbReference type="ChEBI" id="CHEBI:15378"/>
        <dbReference type="ChEBI" id="CHEBI:43474"/>
        <dbReference type="ChEBI" id="CHEBI:57917"/>
        <dbReference type="ChEBI" id="CHEBI:61146"/>
        <dbReference type="EC" id="3.1.3.41"/>
    </reaction>
</comment>
<dbReference type="VEuPathDB" id="FungiDB:PHYBLDRAFT_121959"/>
<dbReference type="PIRSF" id="PIRSF000915">
    <property type="entry name" value="PGP-type_phosphatase"/>
    <property type="match status" value="1"/>
</dbReference>
<organism evidence="9 10">
    <name type="scientific">Phycomyces blakesleeanus (strain ATCC 8743b / DSM 1359 / FGSC 10004 / NBRC 33097 / NRRL 1555)</name>
    <dbReference type="NCBI Taxonomy" id="763407"/>
    <lineage>
        <taxon>Eukaryota</taxon>
        <taxon>Fungi</taxon>
        <taxon>Fungi incertae sedis</taxon>
        <taxon>Mucoromycota</taxon>
        <taxon>Mucoromycotina</taxon>
        <taxon>Mucoromycetes</taxon>
        <taxon>Mucorales</taxon>
        <taxon>Phycomycetaceae</taxon>
        <taxon>Phycomyces</taxon>
    </lineage>
</organism>
<dbReference type="Proteomes" id="UP000077315">
    <property type="component" value="Unassembled WGS sequence"/>
</dbReference>
<gene>
    <name evidence="9" type="ORF">PHYBLDRAFT_121959</name>
</gene>
<feature type="binding site" evidence="8">
    <location>
        <position position="24"/>
    </location>
    <ligand>
        <name>Mg(2+)</name>
        <dbReference type="ChEBI" id="CHEBI:18420"/>
    </ligand>
</feature>
<feature type="binding site" evidence="8">
    <location>
        <position position="242"/>
    </location>
    <ligand>
        <name>Mg(2+)</name>
        <dbReference type="ChEBI" id="CHEBI:18420"/>
    </ligand>
</feature>
<name>A0A162UWX9_PHYB8</name>
<dbReference type="FunCoup" id="A0A162UWX9">
    <property type="interactions" value="29"/>
</dbReference>
<dbReference type="SUPFAM" id="SSF56784">
    <property type="entry name" value="HAD-like"/>
    <property type="match status" value="1"/>
</dbReference>
<dbReference type="GO" id="GO:0005737">
    <property type="term" value="C:cytoplasm"/>
    <property type="evidence" value="ECO:0007669"/>
    <property type="project" value="TreeGrafter"/>
</dbReference>
<proteinExistence type="predicted"/>
<dbReference type="InterPro" id="IPR023214">
    <property type="entry name" value="HAD_sf"/>
</dbReference>
<dbReference type="GO" id="GO:0046872">
    <property type="term" value="F:metal ion binding"/>
    <property type="evidence" value="ECO:0007669"/>
    <property type="project" value="UniProtKB-KW"/>
</dbReference>
<sequence length="294" mass="32776">MSLKLESFLERKGFLEKFDNYLFDCDGVLWEGDHVFPGIIEAMQLLRNAGKKVFFVTNNSTKSREAFLQKFKKLGIEANLDEIFSSAVATAAYLKHILQFPADKKVYIIGMSGIQHELEAMDIRCCGGEADNGPFDNEIVKNDPEVGAVVVGLDTQVNYKKYNKAFTYLRNNTGCYFIMTNQDSTFPVHGTLQPGAGSIAAPLITALNRQPDAILGKPAQNMMDTIFAEYKLDRERTCMIGDRLDTDIDFGLKGGVETLCVLTGVTSEEEILSKENNIVPTYYIRGFADFVVEP</sequence>
<feature type="binding site" evidence="8">
    <location>
        <position position="26"/>
    </location>
    <ligand>
        <name>Mg(2+)</name>
        <dbReference type="ChEBI" id="CHEBI:18420"/>
    </ligand>
</feature>